<evidence type="ECO:0000256" key="1">
    <source>
        <dbReference type="SAM" id="Phobius"/>
    </source>
</evidence>
<keyword evidence="1" id="KW-0472">Membrane</keyword>
<reference evidence="2 3" key="1">
    <citation type="submission" date="2018-11" db="EMBL/GenBank/DDBJ databases">
        <authorList>
            <person name="Na S.W."/>
            <person name="Baik M."/>
        </authorList>
    </citation>
    <scope>NUCLEOTIDE SEQUENCE [LARGE SCALE GENOMIC DNA]</scope>
    <source>
        <strain evidence="2 3">E39</strain>
    </source>
</reference>
<feature type="transmembrane region" description="Helical" evidence="1">
    <location>
        <begin position="38"/>
        <end position="54"/>
    </location>
</feature>
<keyword evidence="1" id="KW-1133">Transmembrane helix</keyword>
<accession>A0A5P8E6E5</accession>
<feature type="transmembrane region" description="Helical" evidence="1">
    <location>
        <begin position="12"/>
        <end position="31"/>
    </location>
</feature>
<feature type="transmembrane region" description="Helical" evidence="1">
    <location>
        <begin position="101"/>
        <end position="120"/>
    </location>
</feature>
<evidence type="ECO:0000313" key="2">
    <source>
        <dbReference type="EMBL" id="QFQ12504.1"/>
    </source>
</evidence>
<organism evidence="2 3">
    <name type="scientific">Pseudoprevotella muciniphila</name>
    <dbReference type="NCBI Taxonomy" id="2133944"/>
    <lineage>
        <taxon>Bacteria</taxon>
        <taxon>Pseudomonadati</taxon>
        <taxon>Bacteroidota</taxon>
        <taxon>Bacteroidia</taxon>
        <taxon>Bacteroidales</taxon>
        <taxon>Prevotellaceae</taxon>
        <taxon>Pseudoprevotella</taxon>
    </lineage>
</organism>
<dbReference type="EMBL" id="CP033459">
    <property type="protein sequence ID" value="QFQ12504.1"/>
    <property type="molecule type" value="Genomic_DNA"/>
</dbReference>
<dbReference type="Proteomes" id="UP000249375">
    <property type="component" value="Chromosome"/>
</dbReference>
<keyword evidence="1" id="KW-0812">Transmembrane</keyword>
<protein>
    <submittedName>
        <fullName evidence="2">Rod shape-determining protein MreD</fullName>
    </submittedName>
</protein>
<gene>
    <name evidence="2" type="ORF">C7Y71_005460</name>
</gene>
<proteinExistence type="predicted"/>
<evidence type="ECO:0000313" key="3">
    <source>
        <dbReference type="Proteomes" id="UP000249375"/>
    </source>
</evidence>
<dbReference type="KEGG" id="alq:C7Y71_005460"/>
<dbReference type="AlphaFoldDB" id="A0A5P8E6E5"/>
<feature type="transmembrane region" description="Helical" evidence="1">
    <location>
        <begin position="126"/>
        <end position="152"/>
    </location>
</feature>
<name>A0A5P8E6E5_9BACT</name>
<sequence>MLYFLQVILFNHIHIFGYATPMTYIFFFMMLPSNTRHWIYVALGFAMGFLIDLFTNTPGVGASAVCITGFCTPWLLKLFAPSGYAFEEPFEPSSRTMEWLPFIRFTVAMALVNTFAYYLIESFSFFNIGFLLLSTLLSTLITVVFVCGIEFLKNGTSKKKAP</sequence>
<keyword evidence="3" id="KW-1185">Reference proteome</keyword>